<dbReference type="PROSITE" id="PS51257">
    <property type="entry name" value="PROKAR_LIPOPROTEIN"/>
    <property type="match status" value="1"/>
</dbReference>
<evidence type="ECO:0000313" key="4">
    <source>
        <dbReference type="Proteomes" id="UP000276010"/>
    </source>
</evidence>
<proteinExistence type="predicted"/>
<name>A0A3R8NGV4_BIBTR</name>
<evidence type="ECO:0000313" key="3">
    <source>
        <dbReference type="EMBL" id="RRN03976.1"/>
    </source>
</evidence>
<dbReference type="EMBL" id="RRUC01000017">
    <property type="protein sequence ID" value="RRN03976.1"/>
    <property type="molecule type" value="Genomic_DNA"/>
</dbReference>
<keyword evidence="1" id="KW-0175">Coiled coil</keyword>
<gene>
    <name evidence="3" type="ORF">EIM44_05695</name>
</gene>
<dbReference type="InterPro" id="IPR037126">
    <property type="entry name" value="PdaC/RsiV-like_sf"/>
</dbReference>
<dbReference type="Pfam" id="PF11738">
    <property type="entry name" value="DUF3298"/>
    <property type="match status" value="1"/>
</dbReference>
<dbReference type="Gene3D" id="3.90.640.20">
    <property type="entry name" value="Heat-shock cognate protein, ATPase"/>
    <property type="match status" value="1"/>
</dbReference>
<sequence>MKKSCLALLISTVILITGCEDKINTQKLLDAEKTIMQLESQLRASQAEIEQAKKRFPALNVEIEALFNKSEHVELTQAQKEDYSLESSEVRVFASIPKTNVQWLDQLLLTQFLQFILHIEAGNEGLLNSQQVLSKQDEISPETAVQHLQQVYDTLIENIKEFPVIGMHSSLESQYLGQRNHLVSFSMRVDEYMGGAHGMYMTHYVNIDINKRKVLTLNELINTKQREKLKALLWQTYREQRVDENGQYNGFTTPEEFRVSENFYFSPNGIVFVYPPYELGSFAEGEIELELNWFMANEMLNLDYQRTPKDGFNQNSTAM</sequence>
<accession>A0A3R8NGV4</accession>
<dbReference type="Gene3D" id="3.30.565.40">
    <property type="entry name" value="Fervidobacterium nodosum Rt17-B1 like"/>
    <property type="match status" value="1"/>
</dbReference>
<evidence type="ECO:0000256" key="1">
    <source>
        <dbReference type="SAM" id="Coils"/>
    </source>
</evidence>
<feature type="domain" description="DUF3298" evidence="2">
    <location>
        <begin position="222"/>
        <end position="293"/>
    </location>
</feature>
<protein>
    <submittedName>
        <fullName evidence="3">DUF3298 domain-containing protein</fullName>
    </submittedName>
</protein>
<organism evidence="3 4">
    <name type="scientific">Bibersteinia trehalosi</name>
    <name type="common">Pasteurella trehalosi</name>
    <dbReference type="NCBI Taxonomy" id="47735"/>
    <lineage>
        <taxon>Bacteria</taxon>
        <taxon>Pseudomonadati</taxon>
        <taxon>Pseudomonadota</taxon>
        <taxon>Gammaproteobacteria</taxon>
        <taxon>Pasteurellales</taxon>
        <taxon>Pasteurellaceae</taxon>
        <taxon>Bibersteinia</taxon>
    </lineage>
</organism>
<reference evidence="3 4" key="1">
    <citation type="submission" date="2018-11" db="EMBL/GenBank/DDBJ databases">
        <title>Whole genome sequence of Bibersteinia trehalosi strain OADDL-BT1 an multidrug resistant pathogen isolate.</title>
        <authorList>
            <person name="Couger M."/>
            <person name="Ramachandran A."/>
        </authorList>
    </citation>
    <scope>NUCLEOTIDE SEQUENCE [LARGE SCALE GENOMIC DNA]</scope>
    <source>
        <strain evidence="3 4">OADDL-BT1</strain>
    </source>
</reference>
<dbReference type="Proteomes" id="UP000276010">
    <property type="component" value="Unassembled WGS sequence"/>
</dbReference>
<feature type="coiled-coil region" evidence="1">
    <location>
        <begin position="28"/>
        <end position="62"/>
    </location>
</feature>
<dbReference type="AlphaFoldDB" id="A0A3R8NGV4"/>
<dbReference type="STRING" id="1263831.F543_20080"/>
<dbReference type="InterPro" id="IPR021729">
    <property type="entry name" value="DUF3298"/>
</dbReference>
<dbReference type="RefSeq" id="WP_125134844.1">
    <property type="nucleotide sequence ID" value="NZ_RRUC01000017.1"/>
</dbReference>
<comment type="caution">
    <text evidence="3">The sequence shown here is derived from an EMBL/GenBank/DDBJ whole genome shotgun (WGS) entry which is preliminary data.</text>
</comment>
<evidence type="ECO:0000259" key="2">
    <source>
        <dbReference type="Pfam" id="PF11738"/>
    </source>
</evidence>